<dbReference type="Pfam" id="PF00356">
    <property type="entry name" value="LacI"/>
    <property type="match status" value="1"/>
</dbReference>
<feature type="domain" description="HTH lacI-type" evidence="4">
    <location>
        <begin position="10"/>
        <end position="64"/>
    </location>
</feature>
<dbReference type="InterPro" id="IPR028082">
    <property type="entry name" value="Peripla_BP_I"/>
</dbReference>
<dbReference type="PRINTS" id="PR00036">
    <property type="entry name" value="HTHLACI"/>
</dbReference>
<dbReference type="SMART" id="SM00354">
    <property type="entry name" value="HTH_LACI"/>
    <property type="match status" value="1"/>
</dbReference>
<evidence type="ECO:0000259" key="4">
    <source>
        <dbReference type="PROSITE" id="PS50932"/>
    </source>
</evidence>
<dbReference type="CDD" id="cd01392">
    <property type="entry name" value="HTH_LacI"/>
    <property type="match status" value="1"/>
</dbReference>
<dbReference type="InterPro" id="IPR046335">
    <property type="entry name" value="LacI/GalR-like_sensor"/>
</dbReference>
<dbReference type="GO" id="GO:0003700">
    <property type="term" value="F:DNA-binding transcription factor activity"/>
    <property type="evidence" value="ECO:0007669"/>
    <property type="project" value="TreeGrafter"/>
</dbReference>
<gene>
    <name evidence="5" type="ORF">GCM10014715_06550</name>
</gene>
<proteinExistence type="predicted"/>
<sequence length="345" mass="36186">MSRRSHSERATLADVARLAGVSPATASKVLNGRSDVGANTRDLVLGVIAELGYKPTTARRDVQRERTLVTVLDIVESRYAGTVLQGILVSATAAQTELLLRLPPEDWTGTSRTAARAWIAELRASGVVGIIALAVAVPDSVLRAAEDAELAVVTIDPIDTTDSRVVSIGSTNWAGGRSATEHVIGLGHRRIAWIGGPLGSTPSAERFHGYQAALHSAGITPDDVMIRHDTFSVEAGLQHAHDMLTLDERPTAIVAGNDEIAVGVLAAANELDIAVPGDLSVTGFDDTPQAQWTTPRLTSVGQPLVGMGRMAVETALSMADGVQPASRHLQLATTLNVRDSTGPAT</sequence>
<keyword evidence="6" id="KW-1185">Reference proteome</keyword>
<dbReference type="PANTHER" id="PTHR30146">
    <property type="entry name" value="LACI-RELATED TRANSCRIPTIONAL REPRESSOR"/>
    <property type="match status" value="1"/>
</dbReference>
<dbReference type="PROSITE" id="PS50932">
    <property type="entry name" value="HTH_LACI_2"/>
    <property type="match status" value="1"/>
</dbReference>
<keyword evidence="3" id="KW-0804">Transcription</keyword>
<dbReference type="Gene3D" id="3.40.50.2300">
    <property type="match status" value="2"/>
</dbReference>
<keyword evidence="2" id="KW-0238">DNA-binding</keyword>
<evidence type="ECO:0000256" key="2">
    <source>
        <dbReference type="ARBA" id="ARBA00023125"/>
    </source>
</evidence>
<dbReference type="SUPFAM" id="SSF53822">
    <property type="entry name" value="Periplasmic binding protein-like I"/>
    <property type="match status" value="1"/>
</dbReference>
<evidence type="ECO:0000256" key="1">
    <source>
        <dbReference type="ARBA" id="ARBA00023015"/>
    </source>
</evidence>
<reference evidence="5" key="2">
    <citation type="submission" date="2020-09" db="EMBL/GenBank/DDBJ databases">
        <authorList>
            <person name="Sun Q."/>
            <person name="Ohkuma M."/>
        </authorList>
    </citation>
    <scope>NUCLEOTIDE SEQUENCE</scope>
    <source>
        <strain evidence="5">JCM 3302</strain>
    </source>
</reference>
<accession>A0A919DM29</accession>
<dbReference type="EMBL" id="BNBC01000002">
    <property type="protein sequence ID" value="GHE56263.1"/>
    <property type="molecule type" value="Genomic_DNA"/>
</dbReference>
<evidence type="ECO:0000256" key="3">
    <source>
        <dbReference type="ARBA" id="ARBA00023163"/>
    </source>
</evidence>
<evidence type="ECO:0000313" key="5">
    <source>
        <dbReference type="EMBL" id="GHE56263.1"/>
    </source>
</evidence>
<dbReference type="Gene3D" id="1.10.260.40">
    <property type="entry name" value="lambda repressor-like DNA-binding domains"/>
    <property type="match status" value="1"/>
</dbReference>
<dbReference type="PROSITE" id="PS00356">
    <property type="entry name" value="HTH_LACI_1"/>
    <property type="match status" value="1"/>
</dbReference>
<dbReference type="SUPFAM" id="SSF47413">
    <property type="entry name" value="lambda repressor-like DNA-binding domains"/>
    <property type="match status" value="1"/>
</dbReference>
<protein>
    <submittedName>
        <fullName evidence="5">Transcriptional regulator</fullName>
    </submittedName>
</protein>
<dbReference type="Proteomes" id="UP000641386">
    <property type="component" value="Unassembled WGS sequence"/>
</dbReference>
<dbReference type="PANTHER" id="PTHR30146:SF153">
    <property type="entry name" value="LACTOSE OPERON REPRESSOR"/>
    <property type="match status" value="1"/>
</dbReference>
<evidence type="ECO:0000313" key="6">
    <source>
        <dbReference type="Proteomes" id="UP000641386"/>
    </source>
</evidence>
<dbReference type="Pfam" id="PF13377">
    <property type="entry name" value="Peripla_BP_3"/>
    <property type="match status" value="1"/>
</dbReference>
<dbReference type="InterPro" id="IPR010982">
    <property type="entry name" value="Lambda_DNA-bd_dom_sf"/>
</dbReference>
<organism evidence="5 6">
    <name type="scientific">Streptomyces spiralis</name>
    <dbReference type="NCBI Taxonomy" id="66376"/>
    <lineage>
        <taxon>Bacteria</taxon>
        <taxon>Bacillati</taxon>
        <taxon>Actinomycetota</taxon>
        <taxon>Actinomycetes</taxon>
        <taxon>Kitasatosporales</taxon>
        <taxon>Streptomycetaceae</taxon>
        <taxon>Streptomyces</taxon>
    </lineage>
</organism>
<reference evidence="5" key="1">
    <citation type="journal article" date="2014" name="Int. J. Syst. Evol. Microbiol.">
        <title>Complete genome sequence of Corynebacterium casei LMG S-19264T (=DSM 44701T), isolated from a smear-ripened cheese.</title>
        <authorList>
            <consortium name="US DOE Joint Genome Institute (JGI-PGF)"/>
            <person name="Walter F."/>
            <person name="Albersmeier A."/>
            <person name="Kalinowski J."/>
            <person name="Ruckert C."/>
        </authorList>
    </citation>
    <scope>NUCLEOTIDE SEQUENCE</scope>
    <source>
        <strain evidence="5">JCM 3302</strain>
    </source>
</reference>
<name>A0A919DM29_9ACTN</name>
<dbReference type="InterPro" id="IPR000843">
    <property type="entry name" value="HTH_LacI"/>
</dbReference>
<dbReference type="AlphaFoldDB" id="A0A919DM29"/>
<keyword evidence="1" id="KW-0805">Transcription regulation</keyword>
<comment type="caution">
    <text evidence="5">The sequence shown here is derived from an EMBL/GenBank/DDBJ whole genome shotgun (WGS) entry which is preliminary data.</text>
</comment>
<dbReference type="RefSeq" id="WP_189896032.1">
    <property type="nucleotide sequence ID" value="NZ_BNBC01000002.1"/>
</dbReference>
<dbReference type="GO" id="GO:0000976">
    <property type="term" value="F:transcription cis-regulatory region binding"/>
    <property type="evidence" value="ECO:0007669"/>
    <property type="project" value="TreeGrafter"/>
</dbReference>